<accession>A0A6L2J160</accession>
<reference evidence="2" key="1">
    <citation type="journal article" date="2019" name="Sci. Rep.">
        <title>Draft genome of Tanacetum cinerariifolium, the natural source of mosquito coil.</title>
        <authorList>
            <person name="Yamashiro T."/>
            <person name="Shiraishi A."/>
            <person name="Satake H."/>
            <person name="Nakayama K."/>
        </authorList>
    </citation>
    <scope>NUCLEOTIDE SEQUENCE</scope>
</reference>
<evidence type="ECO:0008006" key="3">
    <source>
        <dbReference type="Google" id="ProtNLM"/>
    </source>
</evidence>
<protein>
    <recommendedName>
        <fullName evidence="3">Reverse transcriptase domain-containing protein</fullName>
    </recommendedName>
</protein>
<comment type="caution">
    <text evidence="2">The sequence shown here is derived from an EMBL/GenBank/DDBJ whole genome shotgun (WGS) entry which is preliminary data.</text>
</comment>
<feature type="region of interest" description="Disordered" evidence="1">
    <location>
        <begin position="297"/>
        <end position="317"/>
    </location>
</feature>
<dbReference type="AlphaFoldDB" id="A0A6L2J160"/>
<proteinExistence type="predicted"/>
<name>A0A6L2J160_TANCI</name>
<feature type="compositionally biased region" description="Polar residues" evidence="1">
    <location>
        <begin position="21"/>
        <end position="30"/>
    </location>
</feature>
<feature type="region of interest" description="Disordered" evidence="1">
    <location>
        <begin position="247"/>
        <end position="270"/>
    </location>
</feature>
<feature type="compositionally biased region" description="Basic and acidic residues" evidence="1">
    <location>
        <begin position="1"/>
        <end position="18"/>
    </location>
</feature>
<dbReference type="EMBL" id="BKCJ010000164">
    <property type="protein sequence ID" value="GEU30522.1"/>
    <property type="molecule type" value="Genomic_DNA"/>
</dbReference>
<sequence length="317" mass="35356">MGDEHLDTNPETESDKFIKSSVENLVPSPSESKDLSDSECDVPACDDFTTFFNILFVADDDFSSTDNESFSDKNISKEIYSNPLFDEEIISIKIDPHHLNAESDLIESLLNQDSLIISSFKIDSLLDEFAGKLILLKSIDGIDVADYDPEEEIRLIEKLLYDNSSPRPSEEFISENSDAAIESFSPSHIPVEDSDSFRDEIDLSLTLDDSMPPGIEDDDYDSEGDIRILEELLSNNSLSLPKNKSFHFDIPSSSRPPAKQPDDDDIEPNSGILTVKVVGDIFEHYVPIPRLLPAQPTLSSNQEKSPHLVSHRGLNAF</sequence>
<feature type="region of interest" description="Disordered" evidence="1">
    <location>
        <begin position="1"/>
        <end position="39"/>
    </location>
</feature>
<evidence type="ECO:0000313" key="2">
    <source>
        <dbReference type="EMBL" id="GEU30522.1"/>
    </source>
</evidence>
<gene>
    <name evidence="2" type="ORF">Tci_002500</name>
</gene>
<evidence type="ECO:0000256" key="1">
    <source>
        <dbReference type="SAM" id="MobiDB-lite"/>
    </source>
</evidence>
<organism evidence="2">
    <name type="scientific">Tanacetum cinerariifolium</name>
    <name type="common">Dalmatian daisy</name>
    <name type="synonym">Chrysanthemum cinerariifolium</name>
    <dbReference type="NCBI Taxonomy" id="118510"/>
    <lineage>
        <taxon>Eukaryota</taxon>
        <taxon>Viridiplantae</taxon>
        <taxon>Streptophyta</taxon>
        <taxon>Embryophyta</taxon>
        <taxon>Tracheophyta</taxon>
        <taxon>Spermatophyta</taxon>
        <taxon>Magnoliopsida</taxon>
        <taxon>eudicotyledons</taxon>
        <taxon>Gunneridae</taxon>
        <taxon>Pentapetalae</taxon>
        <taxon>asterids</taxon>
        <taxon>campanulids</taxon>
        <taxon>Asterales</taxon>
        <taxon>Asteraceae</taxon>
        <taxon>Asteroideae</taxon>
        <taxon>Anthemideae</taxon>
        <taxon>Anthemidinae</taxon>
        <taxon>Tanacetum</taxon>
    </lineage>
</organism>